<evidence type="ECO:0000259" key="14">
    <source>
        <dbReference type="PROSITE" id="PS50011"/>
    </source>
</evidence>
<evidence type="ECO:0000256" key="5">
    <source>
        <dbReference type="ARBA" id="ARBA00022840"/>
    </source>
</evidence>
<evidence type="ECO:0000256" key="7">
    <source>
        <dbReference type="ARBA" id="ARBA00048679"/>
    </source>
</evidence>
<dbReference type="OMA" id="REMRFRH"/>
<dbReference type="VEuPathDB" id="AmoebaDB:ACA1_215490"/>
<feature type="domain" description="Protein kinase" evidence="14">
    <location>
        <begin position="59"/>
        <end position="289"/>
    </location>
</feature>
<evidence type="ECO:0000256" key="3">
    <source>
        <dbReference type="ARBA" id="ARBA00022741"/>
    </source>
</evidence>
<gene>
    <name evidence="15" type="ORF">ACA1_215490</name>
</gene>
<dbReference type="Proteomes" id="UP000011083">
    <property type="component" value="Unassembled WGS sequence"/>
</dbReference>
<dbReference type="EMBL" id="KB008036">
    <property type="protein sequence ID" value="ELR15088.1"/>
    <property type="molecule type" value="Genomic_DNA"/>
</dbReference>
<dbReference type="Gene3D" id="3.30.200.20">
    <property type="entry name" value="Phosphorylase Kinase, domain 1"/>
    <property type="match status" value="1"/>
</dbReference>
<evidence type="ECO:0000256" key="6">
    <source>
        <dbReference type="ARBA" id="ARBA00047899"/>
    </source>
</evidence>
<dbReference type="SMART" id="SM00220">
    <property type="entry name" value="S_TKc"/>
    <property type="match status" value="1"/>
</dbReference>
<dbReference type="CDD" id="cd14007">
    <property type="entry name" value="STKc_Aurora"/>
    <property type="match status" value="1"/>
</dbReference>
<evidence type="ECO:0000256" key="12">
    <source>
        <dbReference type="RuleBase" id="RU367134"/>
    </source>
</evidence>
<accession>L8GR28</accession>
<dbReference type="PROSITE" id="PS50011">
    <property type="entry name" value="PROTEIN_KINASE_DOM"/>
    <property type="match status" value="1"/>
</dbReference>
<proteinExistence type="inferred from homology"/>
<evidence type="ECO:0000313" key="15">
    <source>
        <dbReference type="EMBL" id="ELR15088.1"/>
    </source>
</evidence>
<keyword evidence="2 12" id="KW-0808">Transferase</keyword>
<reference evidence="15 16" key="1">
    <citation type="journal article" date="2013" name="Genome Biol.">
        <title>Genome of Acanthamoeba castellanii highlights extensive lateral gene transfer and early evolution of tyrosine kinase signaling.</title>
        <authorList>
            <person name="Clarke M."/>
            <person name="Lohan A.J."/>
            <person name="Liu B."/>
            <person name="Lagkouvardos I."/>
            <person name="Roy S."/>
            <person name="Zafar N."/>
            <person name="Bertelli C."/>
            <person name="Schilde C."/>
            <person name="Kianianmomeni A."/>
            <person name="Burglin T.R."/>
            <person name="Frech C."/>
            <person name="Turcotte B."/>
            <person name="Kopec K.O."/>
            <person name="Synnott J.M."/>
            <person name="Choo C."/>
            <person name="Paponov I."/>
            <person name="Finkler A."/>
            <person name="Soon Heng Tan C."/>
            <person name="Hutchins A.P."/>
            <person name="Weinmeier T."/>
            <person name="Rattei T."/>
            <person name="Chu J.S."/>
            <person name="Gimenez G."/>
            <person name="Irimia M."/>
            <person name="Rigden D.J."/>
            <person name="Fitzpatrick D.A."/>
            <person name="Lorenzo-Morales J."/>
            <person name="Bateman A."/>
            <person name="Chiu C.H."/>
            <person name="Tang P."/>
            <person name="Hegemann P."/>
            <person name="Fromm H."/>
            <person name="Raoult D."/>
            <person name="Greub G."/>
            <person name="Miranda-Saavedra D."/>
            <person name="Chen N."/>
            <person name="Nash P."/>
            <person name="Ginger M.L."/>
            <person name="Horn M."/>
            <person name="Schaap P."/>
            <person name="Caler L."/>
            <person name="Loftus B."/>
        </authorList>
    </citation>
    <scope>NUCLEOTIDE SEQUENCE [LARGE SCALE GENOMIC DNA]</scope>
    <source>
        <strain evidence="15 16">Neff</strain>
    </source>
</reference>
<feature type="binding site" evidence="9">
    <location>
        <begin position="137"/>
        <end position="139"/>
    </location>
    <ligand>
        <name>ATP</name>
        <dbReference type="ChEBI" id="CHEBI:30616"/>
    </ligand>
</feature>
<dbReference type="Gene3D" id="1.10.510.10">
    <property type="entry name" value="Transferase(Phosphotransferase) domain 1"/>
    <property type="match status" value="2"/>
</dbReference>
<feature type="binding site" evidence="11">
    <location>
        <position position="92"/>
    </location>
    <ligand>
        <name>ATP</name>
        <dbReference type="ChEBI" id="CHEBI:30616"/>
    </ligand>
</feature>
<feature type="binding site" evidence="9">
    <location>
        <position position="88"/>
    </location>
    <ligand>
        <name>ATP</name>
        <dbReference type="ChEBI" id="CHEBI:30616"/>
    </ligand>
</feature>
<feature type="binding site" evidence="9">
    <location>
        <begin position="186"/>
        <end position="187"/>
    </location>
    <ligand>
        <name>ATP</name>
        <dbReference type="ChEBI" id="CHEBI:30616"/>
    </ligand>
</feature>
<evidence type="ECO:0000256" key="1">
    <source>
        <dbReference type="ARBA" id="ARBA00022527"/>
    </source>
</evidence>
<feature type="cross-link" description="Glycyl lysine isopeptide (Lys-Gly) (interchain with G-Cter in SUMO2)" evidence="10">
    <location>
        <position position="184"/>
    </location>
</feature>
<protein>
    <recommendedName>
        <fullName evidence="12">Aurora kinase</fullName>
        <ecNumber evidence="12">2.7.11.1</ecNumber>
    </recommendedName>
</protein>
<dbReference type="InterPro" id="IPR017441">
    <property type="entry name" value="Protein_kinase_ATP_BS"/>
</dbReference>
<dbReference type="STRING" id="1257118.L8GR28"/>
<dbReference type="AlphaFoldDB" id="L8GR28"/>
<keyword evidence="3 9" id="KW-0547">Nucleotide-binding</keyword>
<feature type="active site" description="Proton acceptor" evidence="8">
    <location>
        <position position="182"/>
    </location>
</feature>
<dbReference type="GO" id="GO:0004674">
    <property type="term" value="F:protein serine/threonine kinase activity"/>
    <property type="evidence" value="ECO:0007669"/>
    <property type="project" value="UniProtKB-KW"/>
</dbReference>
<dbReference type="FunFam" id="1.10.510.10:FF:000235">
    <property type="entry name" value="Serine/threonine-protein kinase ark1"/>
    <property type="match status" value="1"/>
</dbReference>
<name>L8GR28_ACACF</name>
<dbReference type="InterPro" id="IPR030616">
    <property type="entry name" value="Aur-like"/>
</dbReference>
<feature type="binding site" evidence="9">
    <location>
        <position position="200"/>
    </location>
    <ligand>
        <name>ATP</name>
        <dbReference type="ChEBI" id="CHEBI:30616"/>
    </ligand>
</feature>
<dbReference type="GeneID" id="14915777"/>
<comment type="similarity">
    <text evidence="12">Belongs to the protein kinase superfamily. Ser/Thr protein kinase family. Aurora subfamily.</text>
</comment>
<dbReference type="InterPro" id="IPR011009">
    <property type="entry name" value="Kinase-like_dom_sf"/>
</dbReference>
<organism evidence="15 16">
    <name type="scientific">Acanthamoeba castellanii (strain ATCC 30010 / Neff)</name>
    <dbReference type="NCBI Taxonomy" id="1257118"/>
    <lineage>
        <taxon>Eukaryota</taxon>
        <taxon>Amoebozoa</taxon>
        <taxon>Discosea</taxon>
        <taxon>Longamoebia</taxon>
        <taxon>Centramoebida</taxon>
        <taxon>Acanthamoebidae</taxon>
        <taxon>Acanthamoeba</taxon>
    </lineage>
</organism>
<keyword evidence="16" id="KW-1185">Reference proteome</keyword>
<evidence type="ECO:0000256" key="13">
    <source>
        <dbReference type="SAM" id="MobiDB-lite"/>
    </source>
</evidence>
<dbReference type="RefSeq" id="XP_004337101.1">
    <property type="nucleotide sequence ID" value="XM_004337053.1"/>
</dbReference>
<dbReference type="FunFam" id="3.30.200.20:FF:000042">
    <property type="entry name" value="Aurora kinase A"/>
    <property type="match status" value="1"/>
</dbReference>
<keyword evidence="4 12" id="KW-0418">Kinase</keyword>
<dbReference type="Pfam" id="PF00069">
    <property type="entry name" value="Pkinase"/>
    <property type="match status" value="1"/>
</dbReference>
<evidence type="ECO:0000256" key="9">
    <source>
        <dbReference type="PIRSR" id="PIRSR630616-2"/>
    </source>
</evidence>
<dbReference type="PANTHER" id="PTHR24350">
    <property type="entry name" value="SERINE/THREONINE-PROTEIN KINASE IAL-RELATED"/>
    <property type="match status" value="1"/>
</dbReference>
<sequence length="289" mass="33521">MMMRDFEDPLLVFQDIGTEDKENMAPTGPRSTSTSSSSSGGLHPLMARTSKKTWSLDDFEIGRKLGKGRFGNVYVAREKRTKFIVALKVIFKEQLEQNKVEHQLRREIEIQSHLRHPNVLRMFGFFHDKTRVFLILEYAPGGELYAVLNKKTRFDEKTAAEYIYSIADALWYCHTKNTIHRDIKPENLLIGAHGEIKIADFGWSVHDPKVSTHGPRRKTLCGTLDYLPPEMLEAKPHDAKVDNWSLGVLLYECARDLISRLLQKDPSQRLSLQQMMEHPWIKQFVKKYY</sequence>
<dbReference type="KEGG" id="acan:ACA1_215490"/>
<feature type="region of interest" description="Disordered" evidence="13">
    <location>
        <begin position="18"/>
        <end position="44"/>
    </location>
</feature>
<dbReference type="EC" id="2.7.11.1" evidence="12"/>
<evidence type="ECO:0000256" key="4">
    <source>
        <dbReference type="ARBA" id="ARBA00022777"/>
    </source>
</evidence>
<evidence type="ECO:0000256" key="2">
    <source>
        <dbReference type="ARBA" id="ARBA00022679"/>
    </source>
</evidence>
<evidence type="ECO:0000256" key="8">
    <source>
        <dbReference type="PIRSR" id="PIRSR630616-1"/>
    </source>
</evidence>
<dbReference type="PROSITE" id="PS00107">
    <property type="entry name" value="PROTEIN_KINASE_ATP"/>
    <property type="match status" value="1"/>
</dbReference>
<comment type="catalytic activity">
    <reaction evidence="7 12">
        <text>L-seryl-[protein] + ATP = O-phospho-L-seryl-[protein] + ADP + H(+)</text>
        <dbReference type="Rhea" id="RHEA:17989"/>
        <dbReference type="Rhea" id="RHEA-COMP:9863"/>
        <dbReference type="Rhea" id="RHEA-COMP:11604"/>
        <dbReference type="ChEBI" id="CHEBI:15378"/>
        <dbReference type="ChEBI" id="CHEBI:29999"/>
        <dbReference type="ChEBI" id="CHEBI:30616"/>
        <dbReference type="ChEBI" id="CHEBI:83421"/>
        <dbReference type="ChEBI" id="CHEBI:456216"/>
        <dbReference type="EC" id="2.7.11.1"/>
    </reaction>
</comment>
<keyword evidence="1 12" id="KW-0723">Serine/threonine-protein kinase</keyword>
<feature type="binding site" evidence="9">
    <location>
        <position position="69"/>
    </location>
    <ligand>
        <name>ATP</name>
        <dbReference type="ChEBI" id="CHEBI:30616"/>
    </ligand>
</feature>
<evidence type="ECO:0000256" key="10">
    <source>
        <dbReference type="PIRSR" id="PIRSR630616-3"/>
    </source>
</evidence>
<dbReference type="OrthoDB" id="377346at2759"/>
<dbReference type="GO" id="GO:0005524">
    <property type="term" value="F:ATP binding"/>
    <property type="evidence" value="ECO:0007669"/>
    <property type="project" value="UniProtKB-UniRule"/>
</dbReference>
<evidence type="ECO:0000256" key="11">
    <source>
        <dbReference type="PROSITE-ProRule" id="PRU10141"/>
    </source>
</evidence>
<evidence type="ECO:0000313" key="16">
    <source>
        <dbReference type="Proteomes" id="UP000011083"/>
    </source>
</evidence>
<keyword evidence="5 9" id="KW-0067">ATP-binding</keyword>
<dbReference type="InterPro" id="IPR000719">
    <property type="entry name" value="Prot_kinase_dom"/>
</dbReference>
<comment type="catalytic activity">
    <reaction evidence="6 12">
        <text>L-threonyl-[protein] + ATP = O-phospho-L-threonyl-[protein] + ADP + H(+)</text>
        <dbReference type="Rhea" id="RHEA:46608"/>
        <dbReference type="Rhea" id="RHEA-COMP:11060"/>
        <dbReference type="Rhea" id="RHEA-COMP:11605"/>
        <dbReference type="ChEBI" id="CHEBI:15378"/>
        <dbReference type="ChEBI" id="CHEBI:30013"/>
        <dbReference type="ChEBI" id="CHEBI:30616"/>
        <dbReference type="ChEBI" id="CHEBI:61977"/>
        <dbReference type="ChEBI" id="CHEBI:456216"/>
        <dbReference type="EC" id="2.7.11.1"/>
    </reaction>
</comment>
<dbReference type="SUPFAM" id="SSF56112">
    <property type="entry name" value="Protein kinase-like (PK-like)"/>
    <property type="match status" value="1"/>
</dbReference>